<comment type="caution">
    <text evidence="1">The sequence shown here is derived from an EMBL/GenBank/DDBJ whole genome shotgun (WGS) entry which is preliminary data.</text>
</comment>
<evidence type="ECO:0000313" key="1">
    <source>
        <dbReference type="EMBL" id="KAF5818644.1"/>
    </source>
</evidence>
<accession>A0A9K3NZQ2</accession>
<gene>
    <name evidence="1" type="ORF">HanXRQr2_Chr02g0068401</name>
</gene>
<reference evidence="1" key="1">
    <citation type="journal article" date="2017" name="Nature">
        <title>The sunflower genome provides insights into oil metabolism, flowering and Asterid evolution.</title>
        <authorList>
            <person name="Badouin H."/>
            <person name="Gouzy J."/>
            <person name="Grassa C.J."/>
            <person name="Murat F."/>
            <person name="Staton S.E."/>
            <person name="Cottret L."/>
            <person name="Lelandais-Briere C."/>
            <person name="Owens G.L."/>
            <person name="Carrere S."/>
            <person name="Mayjonade B."/>
            <person name="Legrand L."/>
            <person name="Gill N."/>
            <person name="Kane N.C."/>
            <person name="Bowers J.E."/>
            <person name="Hubner S."/>
            <person name="Bellec A."/>
            <person name="Berard A."/>
            <person name="Berges H."/>
            <person name="Blanchet N."/>
            <person name="Boniface M.C."/>
            <person name="Brunel D."/>
            <person name="Catrice O."/>
            <person name="Chaidir N."/>
            <person name="Claudel C."/>
            <person name="Donnadieu C."/>
            <person name="Faraut T."/>
            <person name="Fievet G."/>
            <person name="Helmstetter N."/>
            <person name="King M."/>
            <person name="Knapp S.J."/>
            <person name="Lai Z."/>
            <person name="Le Paslier M.C."/>
            <person name="Lippi Y."/>
            <person name="Lorenzon L."/>
            <person name="Mandel J.R."/>
            <person name="Marage G."/>
            <person name="Marchand G."/>
            <person name="Marquand E."/>
            <person name="Bret-Mestries E."/>
            <person name="Morien E."/>
            <person name="Nambeesan S."/>
            <person name="Nguyen T."/>
            <person name="Pegot-Espagnet P."/>
            <person name="Pouilly N."/>
            <person name="Raftis F."/>
            <person name="Sallet E."/>
            <person name="Schiex T."/>
            <person name="Thomas J."/>
            <person name="Vandecasteele C."/>
            <person name="Vares D."/>
            <person name="Vear F."/>
            <person name="Vautrin S."/>
            <person name="Crespi M."/>
            <person name="Mangin B."/>
            <person name="Burke J.M."/>
            <person name="Salse J."/>
            <person name="Munos S."/>
            <person name="Vincourt P."/>
            <person name="Rieseberg L.H."/>
            <person name="Langlade N.B."/>
        </authorList>
    </citation>
    <scope>NUCLEOTIDE SEQUENCE</scope>
    <source>
        <tissue evidence="1">Leaves</tissue>
    </source>
</reference>
<name>A0A9K3NZQ2_HELAN</name>
<organism evidence="1 2">
    <name type="scientific">Helianthus annuus</name>
    <name type="common">Common sunflower</name>
    <dbReference type="NCBI Taxonomy" id="4232"/>
    <lineage>
        <taxon>Eukaryota</taxon>
        <taxon>Viridiplantae</taxon>
        <taxon>Streptophyta</taxon>
        <taxon>Embryophyta</taxon>
        <taxon>Tracheophyta</taxon>
        <taxon>Spermatophyta</taxon>
        <taxon>Magnoliopsida</taxon>
        <taxon>eudicotyledons</taxon>
        <taxon>Gunneridae</taxon>
        <taxon>Pentapetalae</taxon>
        <taxon>asterids</taxon>
        <taxon>campanulids</taxon>
        <taxon>Asterales</taxon>
        <taxon>Asteraceae</taxon>
        <taxon>Asteroideae</taxon>
        <taxon>Heliantheae alliance</taxon>
        <taxon>Heliantheae</taxon>
        <taxon>Helianthus</taxon>
    </lineage>
</organism>
<dbReference type="EMBL" id="MNCJ02000317">
    <property type="protein sequence ID" value="KAF5818644.1"/>
    <property type="molecule type" value="Genomic_DNA"/>
</dbReference>
<dbReference type="AlphaFoldDB" id="A0A9K3NZQ2"/>
<protein>
    <submittedName>
        <fullName evidence="1">Uncharacterized protein</fullName>
    </submittedName>
</protein>
<dbReference type="Proteomes" id="UP000215914">
    <property type="component" value="Unassembled WGS sequence"/>
</dbReference>
<dbReference type="Gramene" id="mRNA:HanXRQr2_Chr02g0068401">
    <property type="protein sequence ID" value="mRNA:HanXRQr2_Chr02g0068401"/>
    <property type="gene ID" value="HanXRQr2_Chr02g0068401"/>
</dbReference>
<reference evidence="1" key="2">
    <citation type="submission" date="2020-06" db="EMBL/GenBank/DDBJ databases">
        <title>Helianthus annuus Genome sequencing and assembly Release 2.</title>
        <authorList>
            <person name="Gouzy J."/>
            <person name="Langlade N."/>
            <person name="Munos S."/>
        </authorList>
    </citation>
    <scope>NUCLEOTIDE SEQUENCE</scope>
    <source>
        <tissue evidence="1">Leaves</tissue>
    </source>
</reference>
<keyword evidence="2" id="KW-1185">Reference proteome</keyword>
<proteinExistence type="predicted"/>
<sequence>MCFIINNGSATSRNLMNPNQAQAEFRCPKFPVILIKWNKVIRFPQIYIPKFVVTHTQIKFS</sequence>
<evidence type="ECO:0000313" key="2">
    <source>
        <dbReference type="Proteomes" id="UP000215914"/>
    </source>
</evidence>